<keyword evidence="3" id="KW-0408">Iron</keyword>
<feature type="domain" description="4Fe-4S ferredoxin-type" evidence="5">
    <location>
        <begin position="4"/>
        <end position="34"/>
    </location>
</feature>
<dbReference type="Pfam" id="PF13247">
    <property type="entry name" value="Fer4_11"/>
    <property type="match status" value="2"/>
</dbReference>
<protein>
    <submittedName>
        <fullName evidence="6">Respiratory arsentate reductase, FeS subunit (ArrB)</fullName>
    </submittedName>
</protein>
<sequence>MTRYGMVIDLHKCVGCSGCSIACKNENNVDTGMFWSHYFHETTGSFPNVNYKYVPTLCNHCEDAACVRVCPTQAMYKDENGLTLHDPDKCIGCKSCMQACPYGVINFNKNKPHRRWEETAAAIKGGTATSKELQERTGQELPYYNADRAFTYEGIRSKGIVEKCTFCDHRIKDGLKPYCVASCPADARTFGDLDDPDSDINKVLAQYSSQVLKPEKGTKPRVFYVRG</sequence>
<dbReference type="InterPro" id="IPR050954">
    <property type="entry name" value="ET_IronSulfur_Cluster-Binding"/>
</dbReference>
<dbReference type="CDD" id="cd10551">
    <property type="entry name" value="PsrB"/>
    <property type="match status" value="1"/>
</dbReference>
<keyword evidence="1" id="KW-0004">4Fe-4S</keyword>
<evidence type="ECO:0000313" key="7">
    <source>
        <dbReference type="Proteomes" id="UP000031014"/>
    </source>
</evidence>
<evidence type="ECO:0000256" key="3">
    <source>
        <dbReference type="ARBA" id="ARBA00023004"/>
    </source>
</evidence>
<keyword evidence="2" id="KW-0479">Metal-binding</keyword>
<feature type="domain" description="4Fe-4S ferredoxin-type" evidence="5">
    <location>
        <begin position="49"/>
        <end position="80"/>
    </location>
</feature>
<dbReference type="Gene3D" id="3.30.70.20">
    <property type="match status" value="2"/>
</dbReference>
<dbReference type="PANTHER" id="PTHR43177:SF3">
    <property type="entry name" value="PROTEIN NRFC HOMOLOG"/>
    <property type="match status" value="1"/>
</dbReference>
<comment type="caution">
    <text evidence="6">The sequence shown here is derived from an EMBL/GenBank/DDBJ whole genome shotgun (WGS) entry which is preliminary data.</text>
</comment>
<dbReference type="SUPFAM" id="SSF54862">
    <property type="entry name" value="4Fe-4S ferredoxins"/>
    <property type="match status" value="1"/>
</dbReference>
<accession>A0A0A8WXE5</accession>
<dbReference type="AlphaFoldDB" id="A0A0A8WXE5"/>
<dbReference type="EMBL" id="BASE01000009">
    <property type="protein sequence ID" value="GAM12303.1"/>
    <property type="molecule type" value="Genomic_DNA"/>
</dbReference>
<dbReference type="InterPro" id="IPR017896">
    <property type="entry name" value="4Fe4S_Fe-S-bd"/>
</dbReference>
<name>A0A0A8WXE5_MESS1</name>
<dbReference type="PANTHER" id="PTHR43177">
    <property type="entry name" value="PROTEIN NRFC"/>
    <property type="match status" value="1"/>
</dbReference>
<keyword evidence="4" id="KW-0411">Iron-sulfur</keyword>
<proteinExistence type="predicted"/>
<evidence type="ECO:0000256" key="4">
    <source>
        <dbReference type="ARBA" id="ARBA00023014"/>
    </source>
</evidence>
<dbReference type="InterPro" id="IPR017900">
    <property type="entry name" value="4Fe4S_Fe_S_CS"/>
</dbReference>
<gene>
    <name evidence="6" type="ORF">SAMD00020551_0435</name>
</gene>
<organism evidence="6 7">
    <name type="scientific">Mesobacillus selenatarsenatis (strain DSM 18680 / JCM 14380 / FERM P-15431 / SF-1)</name>
    <dbReference type="NCBI Taxonomy" id="1321606"/>
    <lineage>
        <taxon>Bacteria</taxon>
        <taxon>Bacillati</taxon>
        <taxon>Bacillota</taxon>
        <taxon>Bacilli</taxon>
        <taxon>Bacillales</taxon>
        <taxon>Bacillaceae</taxon>
        <taxon>Mesobacillus</taxon>
    </lineage>
</organism>
<evidence type="ECO:0000313" key="6">
    <source>
        <dbReference type="EMBL" id="GAM12303.1"/>
    </source>
</evidence>
<feature type="domain" description="4Fe-4S ferredoxin-type" evidence="5">
    <location>
        <begin position="81"/>
        <end position="110"/>
    </location>
</feature>
<dbReference type="Proteomes" id="UP000031014">
    <property type="component" value="Unassembled WGS sequence"/>
</dbReference>
<evidence type="ECO:0000259" key="5">
    <source>
        <dbReference type="PROSITE" id="PS51379"/>
    </source>
</evidence>
<dbReference type="GO" id="GO:0051539">
    <property type="term" value="F:4 iron, 4 sulfur cluster binding"/>
    <property type="evidence" value="ECO:0007669"/>
    <property type="project" value="UniProtKB-KW"/>
</dbReference>
<evidence type="ECO:0000256" key="2">
    <source>
        <dbReference type="ARBA" id="ARBA00022723"/>
    </source>
</evidence>
<keyword evidence="7" id="KW-1185">Reference proteome</keyword>
<dbReference type="RefSeq" id="WP_041964263.1">
    <property type="nucleotide sequence ID" value="NZ_BASE01000009.1"/>
</dbReference>
<dbReference type="GO" id="GO:0046872">
    <property type="term" value="F:metal ion binding"/>
    <property type="evidence" value="ECO:0007669"/>
    <property type="project" value="UniProtKB-KW"/>
</dbReference>
<evidence type="ECO:0000256" key="1">
    <source>
        <dbReference type="ARBA" id="ARBA00022485"/>
    </source>
</evidence>
<dbReference type="PROSITE" id="PS51379">
    <property type="entry name" value="4FE4S_FER_2"/>
    <property type="match status" value="3"/>
</dbReference>
<dbReference type="PROSITE" id="PS00198">
    <property type="entry name" value="4FE4S_FER_1"/>
    <property type="match status" value="1"/>
</dbReference>
<dbReference type="STRING" id="1321606.SAMD00020551_0435"/>
<dbReference type="OrthoDB" id="9779457at2"/>
<reference evidence="6 7" key="1">
    <citation type="submission" date="2013-06" db="EMBL/GenBank/DDBJ databases">
        <title>Whole genome shotgun sequence of Bacillus selenatarsenatis SF-1.</title>
        <authorList>
            <person name="Kuroda M."/>
            <person name="Sei K."/>
            <person name="Yamashita M."/>
            <person name="Ike M."/>
        </authorList>
    </citation>
    <scope>NUCLEOTIDE SEQUENCE [LARGE SCALE GENOMIC DNA]</scope>
    <source>
        <strain evidence="6 7">SF-1</strain>
    </source>
</reference>